<reference evidence="2 3" key="1">
    <citation type="submission" date="2018-02" db="EMBL/GenBank/DDBJ databases">
        <title>The genomes of Aspergillus section Nigri reveals drivers in fungal speciation.</title>
        <authorList>
            <consortium name="DOE Joint Genome Institute"/>
            <person name="Vesth T.C."/>
            <person name="Nybo J."/>
            <person name="Theobald S."/>
            <person name="Brandl J."/>
            <person name="Frisvad J.C."/>
            <person name="Nielsen K.F."/>
            <person name="Lyhne E.K."/>
            <person name="Kogle M.E."/>
            <person name="Kuo A."/>
            <person name="Riley R."/>
            <person name="Clum A."/>
            <person name="Nolan M."/>
            <person name="Lipzen A."/>
            <person name="Salamov A."/>
            <person name="Henrissat B."/>
            <person name="Wiebenga A."/>
            <person name="De vries R.P."/>
            <person name="Grigoriev I.V."/>
            <person name="Mortensen U.H."/>
            <person name="Andersen M.R."/>
            <person name="Baker S.E."/>
        </authorList>
    </citation>
    <scope>NUCLEOTIDE SEQUENCE [LARGE SCALE GENOMIC DNA]</scope>
    <source>
        <strain evidence="2 3">CBS 121057</strain>
    </source>
</reference>
<feature type="compositionally biased region" description="Basic residues" evidence="1">
    <location>
        <begin position="306"/>
        <end position="319"/>
    </location>
</feature>
<feature type="compositionally biased region" description="Polar residues" evidence="1">
    <location>
        <begin position="249"/>
        <end position="259"/>
    </location>
</feature>
<feature type="compositionally biased region" description="Polar residues" evidence="1">
    <location>
        <begin position="381"/>
        <end position="403"/>
    </location>
</feature>
<feature type="compositionally biased region" description="Basic and acidic residues" evidence="1">
    <location>
        <begin position="195"/>
        <end position="214"/>
    </location>
</feature>
<protein>
    <submittedName>
        <fullName evidence="2">Uncharacterized protein</fullName>
    </submittedName>
</protein>
<evidence type="ECO:0000313" key="3">
    <source>
        <dbReference type="Proteomes" id="UP000248423"/>
    </source>
</evidence>
<organism evidence="2 3">
    <name type="scientific">Aspergillus sclerotiicarbonarius (strain CBS 121057 / IBT 28362)</name>
    <dbReference type="NCBI Taxonomy" id="1448318"/>
    <lineage>
        <taxon>Eukaryota</taxon>
        <taxon>Fungi</taxon>
        <taxon>Dikarya</taxon>
        <taxon>Ascomycota</taxon>
        <taxon>Pezizomycotina</taxon>
        <taxon>Eurotiomycetes</taxon>
        <taxon>Eurotiomycetidae</taxon>
        <taxon>Eurotiales</taxon>
        <taxon>Aspergillaceae</taxon>
        <taxon>Aspergillus</taxon>
        <taxon>Aspergillus subgen. Circumdati</taxon>
    </lineage>
</organism>
<keyword evidence="3" id="KW-1185">Reference proteome</keyword>
<evidence type="ECO:0000313" key="2">
    <source>
        <dbReference type="EMBL" id="PYI02942.1"/>
    </source>
</evidence>
<sequence length="428" mass="46318">MSEKSDLECSQQKTKEEMGALLKRVQDSEDGMNKIKEILDRVGLSTPDQSFTEVCSTLETTLRTAQNRPTDPQLNTSPSGKKDVSCSNVGNSTPQKNIMSLGQELYKATEVIYRAQSIQASIISSPFPREVKSGENSMANKDRLCSVQSPNIVPFSSIRQQSSPMDSSVFGNDQDELAAMLMLTPGNKVITECDTTSKSDETQATKPMEQEAKVPRMHAPGTAVDEAAVAAKASVPQPSSQPEVKGEQVSGNKDSSKANTAKVKVVTFETQSPTSAGLKRKLPETKNNDAPSKGQSISLIEDKPARVNRRTYSRARHSVSRGAAKATEQAARLSAGEIADGDSHAATTRNGNKRTKASIDPPAQRPQTKPVTEYFERKSSPTELASGSSRPPSMNASQSNSQKWPARGGRGTRRTRGDHYNARFNRGT</sequence>
<feature type="region of interest" description="Disordered" evidence="1">
    <location>
        <begin position="195"/>
        <end position="216"/>
    </location>
</feature>
<dbReference type="Proteomes" id="UP000248423">
    <property type="component" value="Unassembled WGS sequence"/>
</dbReference>
<name>A0A319DYQ3_ASPSB</name>
<feature type="region of interest" description="Disordered" evidence="1">
    <location>
        <begin position="228"/>
        <end position="428"/>
    </location>
</feature>
<dbReference type="VEuPathDB" id="FungiDB:BO78DRAFT_210861"/>
<feature type="compositionally biased region" description="Polar residues" evidence="1">
    <location>
        <begin position="288"/>
        <end position="298"/>
    </location>
</feature>
<feature type="region of interest" description="Disordered" evidence="1">
    <location>
        <begin position="62"/>
        <end position="92"/>
    </location>
</feature>
<dbReference type="AlphaFoldDB" id="A0A319DYQ3"/>
<accession>A0A319DYQ3</accession>
<gene>
    <name evidence="2" type="ORF">BO78DRAFT_210861</name>
</gene>
<evidence type="ECO:0000256" key="1">
    <source>
        <dbReference type="SAM" id="MobiDB-lite"/>
    </source>
</evidence>
<dbReference type="OrthoDB" id="4201669at2759"/>
<feature type="compositionally biased region" description="Low complexity" evidence="1">
    <location>
        <begin position="228"/>
        <end position="240"/>
    </location>
</feature>
<dbReference type="EMBL" id="KZ826387">
    <property type="protein sequence ID" value="PYI02942.1"/>
    <property type="molecule type" value="Genomic_DNA"/>
</dbReference>
<dbReference type="STRING" id="1448318.A0A319DYQ3"/>
<proteinExistence type="predicted"/>